<feature type="non-terminal residue" evidence="1">
    <location>
        <position position="41"/>
    </location>
</feature>
<evidence type="ECO:0000313" key="2">
    <source>
        <dbReference type="Proteomes" id="UP000789860"/>
    </source>
</evidence>
<feature type="non-terminal residue" evidence="1">
    <location>
        <position position="1"/>
    </location>
</feature>
<dbReference type="Proteomes" id="UP000789860">
    <property type="component" value="Unassembled WGS sequence"/>
</dbReference>
<keyword evidence="2" id="KW-1185">Reference proteome</keyword>
<organism evidence="1 2">
    <name type="scientific">Scutellospora calospora</name>
    <dbReference type="NCBI Taxonomy" id="85575"/>
    <lineage>
        <taxon>Eukaryota</taxon>
        <taxon>Fungi</taxon>
        <taxon>Fungi incertae sedis</taxon>
        <taxon>Mucoromycota</taxon>
        <taxon>Glomeromycotina</taxon>
        <taxon>Glomeromycetes</taxon>
        <taxon>Diversisporales</taxon>
        <taxon>Gigasporaceae</taxon>
        <taxon>Scutellospora</taxon>
    </lineage>
</organism>
<evidence type="ECO:0000313" key="1">
    <source>
        <dbReference type="EMBL" id="CAG8716581.1"/>
    </source>
</evidence>
<proteinExistence type="predicted"/>
<comment type="caution">
    <text evidence="1">The sequence shown here is derived from an EMBL/GenBank/DDBJ whole genome shotgun (WGS) entry which is preliminary data.</text>
</comment>
<sequence>GELEVHKKSSTRSFGTKKKTKQDQEDFRKFILNEEETSNST</sequence>
<dbReference type="EMBL" id="CAJVPM010045484">
    <property type="protein sequence ID" value="CAG8716581.1"/>
    <property type="molecule type" value="Genomic_DNA"/>
</dbReference>
<gene>
    <name evidence="1" type="ORF">SCALOS_LOCUS11088</name>
</gene>
<protein>
    <submittedName>
        <fullName evidence="1">5685_t:CDS:1</fullName>
    </submittedName>
</protein>
<reference evidence="1" key="1">
    <citation type="submission" date="2021-06" db="EMBL/GenBank/DDBJ databases">
        <authorList>
            <person name="Kallberg Y."/>
            <person name="Tangrot J."/>
            <person name="Rosling A."/>
        </authorList>
    </citation>
    <scope>NUCLEOTIDE SEQUENCE</scope>
    <source>
        <strain evidence="1">AU212A</strain>
    </source>
</reference>
<accession>A0ACA9PM14</accession>
<name>A0ACA9PM14_9GLOM</name>